<evidence type="ECO:0000256" key="2">
    <source>
        <dbReference type="ARBA" id="ARBA00008114"/>
    </source>
</evidence>
<dbReference type="InterPro" id="IPR036837">
    <property type="entry name" value="Cation_efflux_CTD_sf"/>
</dbReference>
<dbReference type="PANTHER" id="PTHR43840:SF15">
    <property type="entry name" value="MITOCHONDRIAL METAL TRANSPORTER 1-RELATED"/>
    <property type="match status" value="1"/>
</dbReference>
<dbReference type="InterPro" id="IPR058533">
    <property type="entry name" value="Cation_efflux_TM"/>
</dbReference>
<dbReference type="InterPro" id="IPR002524">
    <property type="entry name" value="Cation_efflux"/>
</dbReference>
<evidence type="ECO:0000256" key="6">
    <source>
        <dbReference type="ARBA" id="ARBA00023136"/>
    </source>
</evidence>
<dbReference type="Pfam" id="PF16916">
    <property type="entry name" value="ZT_dimer"/>
    <property type="match status" value="1"/>
</dbReference>
<keyword evidence="3" id="KW-0813">Transport</keyword>
<keyword evidence="11" id="KW-1185">Reference proteome</keyword>
<name>A0ABR7N689_9FIRM</name>
<proteinExistence type="inferred from homology"/>
<dbReference type="InterPro" id="IPR027469">
    <property type="entry name" value="Cation_efflux_TMD_sf"/>
</dbReference>
<dbReference type="RefSeq" id="WP_249306904.1">
    <property type="nucleotide sequence ID" value="NZ_JACRSZ010000001.1"/>
</dbReference>
<evidence type="ECO:0000256" key="7">
    <source>
        <dbReference type="SAM" id="Phobius"/>
    </source>
</evidence>
<feature type="domain" description="Cation efflux protein cytoplasmic" evidence="9">
    <location>
        <begin position="224"/>
        <end position="298"/>
    </location>
</feature>
<evidence type="ECO:0000259" key="9">
    <source>
        <dbReference type="Pfam" id="PF16916"/>
    </source>
</evidence>
<dbReference type="SUPFAM" id="SSF161111">
    <property type="entry name" value="Cation efflux protein transmembrane domain-like"/>
    <property type="match status" value="1"/>
</dbReference>
<dbReference type="NCBIfam" id="TIGR01297">
    <property type="entry name" value="CDF"/>
    <property type="match status" value="1"/>
</dbReference>
<evidence type="ECO:0000256" key="3">
    <source>
        <dbReference type="ARBA" id="ARBA00022448"/>
    </source>
</evidence>
<dbReference type="InterPro" id="IPR027470">
    <property type="entry name" value="Cation_efflux_CTD"/>
</dbReference>
<evidence type="ECO:0000256" key="5">
    <source>
        <dbReference type="ARBA" id="ARBA00022989"/>
    </source>
</evidence>
<accession>A0ABR7N689</accession>
<comment type="subcellular location">
    <subcellularLocation>
        <location evidence="1">Membrane</location>
        <topology evidence="1">Multi-pass membrane protein</topology>
    </subcellularLocation>
</comment>
<evidence type="ECO:0000313" key="11">
    <source>
        <dbReference type="Proteomes" id="UP000657421"/>
    </source>
</evidence>
<comment type="similarity">
    <text evidence="2">Belongs to the cation diffusion facilitator (CDF) transporter (TC 2.A.4) family.</text>
</comment>
<dbReference type="Pfam" id="PF01545">
    <property type="entry name" value="Cation_efflux"/>
    <property type="match status" value="1"/>
</dbReference>
<feature type="transmembrane region" description="Helical" evidence="7">
    <location>
        <begin position="192"/>
        <end position="209"/>
    </location>
</feature>
<reference evidence="10 11" key="1">
    <citation type="submission" date="2020-08" db="EMBL/GenBank/DDBJ databases">
        <title>Genome public.</title>
        <authorList>
            <person name="Liu C."/>
            <person name="Sun Q."/>
        </authorList>
    </citation>
    <scope>NUCLEOTIDE SEQUENCE [LARGE SCALE GENOMIC DNA]</scope>
    <source>
        <strain evidence="10 11">NSJ-46</strain>
    </source>
</reference>
<gene>
    <name evidence="10" type="ORF">H8716_02235</name>
</gene>
<sequence length="300" mass="32506">MTNTITKDSRQNPQAIVNRVTSIGIIGNVILSLFKFMAGVLGHSSAMVSDAIHSLSDVLATFIAWLGIRLSMQAPDREHPYGHERLECVASLLLGTILFGTGLMIGLTGLRTIFAGHYDELQSPGSVALVAAVVSIATKEGMFWYTRHYAKVLNSAAFMADAWHHRSDALSSIGSLIGIGGAMLGFPILDPLASVAIAICIIKVAYDILKDAVAKMLDTACSSEYEKQLADFIAAQDGVDRLDVLHTRMFGNKIYIDAEISVDGNKSLTEAHEVAENVHNQVEQNFDNIKHIMIHVNPMA</sequence>
<evidence type="ECO:0000259" key="8">
    <source>
        <dbReference type="Pfam" id="PF01545"/>
    </source>
</evidence>
<feature type="domain" description="Cation efflux protein transmembrane" evidence="8">
    <location>
        <begin position="23"/>
        <end position="216"/>
    </location>
</feature>
<keyword evidence="4 7" id="KW-0812">Transmembrane</keyword>
<comment type="caution">
    <text evidence="10">The sequence shown here is derived from an EMBL/GenBank/DDBJ whole genome shotgun (WGS) entry which is preliminary data.</text>
</comment>
<keyword evidence="6 7" id="KW-0472">Membrane</keyword>
<dbReference type="InterPro" id="IPR050291">
    <property type="entry name" value="CDF_Transporter"/>
</dbReference>
<evidence type="ECO:0000256" key="4">
    <source>
        <dbReference type="ARBA" id="ARBA00022692"/>
    </source>
</evidence>
<dbReference type="EMBL" id="JACRSZ010000001">
    <property type="protein sequence ID" value="MBC8571910.1"/>
    <property type="molecule type" value="Genomic_DNA"/>
</dbReference>
<feature type="transmembrane region" description="Helical" evidence="7">
    <location>
        <begin position="89"/>
        <end position="114"/>
    </location>
</feature>
<feature type="transmembrane region" description="Helical" evidence="7">
    <location>
        <begin position="51"/>
        <end position="68"/>
    </location>
</feature>
<protein>
    <submittedName>
        <fullName evidence="10">Cation transporter</fullName>
    </submittedName>
</protein>
<keyword evidence="5 7" id="KW-1133">Transmembrane helix</keyword>
<feature type="transmembrane region" description="Helical" evidence="7">
    <location>
        <begin position="20"/>
        <end position="39"/>
    </location>
</feature>
<evidence type="ECO:0000313" key="10">
    <source>
        <dbReference type="EMBL" id="MBC8571910.1"/>
    </source>
</evidence>
<evidence type="ECO:0000256" key="1">
    <source>
        <dbReference type="ARBA" id="ARBA00004141"/>
    </source>
</evidence>
<dbReference type="PANTHER" id="PTHR43840">
    <property type="entry name" value="MITOCHONDRIAL METAL TRANSPORTER 1-RELATED"/>
    <property type="match status" value="1"/>
</dbReference>
<dbReference type="Gene3D" id="3.30.70.1350">
    <property type="entry name" value="Cation efflux protein, cytoplasmic domain"/>
    <property type="match status" value="1"/>
</dbReference>
<organism evidence="10 11">
    <name type="scientific">Jingyaoa shaoxingensis</name>
    <dbReference type="NCBI Taxonomy" id="2763671"/>
    <lineage>
        <taxon>Bacteria</taxon>
        <taxon>Bacillati</taxon>
        <taxon>Bacillota</taxon>
        <taxon>Clostridia</taxon>
        <taxon>Lachnospirales</taxon>
        <taxon>Lachnospiraceae</taxon>
        <taxon>Jingyaoa</taxon>
    </lineage>
</organism>
<dbReference type="SUPFAM" id="SSF160240">
    <property type="entry name" value="Cation efflux protein cytoplasmic domain-like"/>
    <property type="match status" value="1"/>
</dbReference>
<dbReference type="Proteomes" id="UP000657421">
    <property type="component" value="Unassembled WGS sequence"/>
</dbReference>
<dbReference type="Gene3D" id="1.20.1510.10">
    <property type="entry name" value="Cation efflux protein transmembrane domain"/>
    <property type="match status" value="1"/>
</dbReference>